<dbReference type="InterPro" id="IPR002661">
    <property type="entry name" value="Ribosome_recyc_fac"/>
</dbReference>
<sequence length="251" mass="27465">MAASRSLIRLCLHSSRVAARPALRQASTILPRSAPCQIARSFTSSPVLFKKSKAGKAKKEDELDDGVNLPEFTIEPFQDHVDRAINWLSKETAKLRQGRQNPALLDNLKIELPEGALQLKDVAVASLKDGKTMLVSVFEEEHVKPVQTAIQQSPHGLNPQPASGNPLGLIIPLPQPTREARNKIAAEVSKIGESSKTVLKRARQDALKLLKSAQLPKDANKKKEAEVEKVMKKGSDEVTKIVEATKKAVLQ</sequence>
<dbReference type="Gene3D" id="3.30.1360.40">
    <property type="match status" value="1"/>
</dbReference>
<evidence type="ECO:0000256" key="2">
    <source>
        <dbReference type="ARBA" id="ARBA00022917"/>
    </source>
</evidence>
<reference evidence="5 6" key="3">
    <citation type="journal article" date="2015" name="Genome Announc.">
        <title>Draft Genome Sequence of the Archiascomycetous Yeast Saitoella complicata.</title>
        <authorList>
            <person name="Yamauchi K."/>
            <person name="Kondo S."/>
            <person name="Hamamoto M."/>
            <person name="Takahashi Y."/>
            <person name="Ogura Y."/>
            <person name="Hayashi T."/>
            <person name="Nishida H."/>
        </authorList>
    </citation>
    <scope>NUCLEOTIDE SEQUENCE [LARGE SCALE GENOMIC DNA]</scope>
    <source>
        <strain evidence="5 6">NRRL Y-17804</strain>
    </source>
</reference>
<dbReference type="Proteomes" id="UP000033140">
    <property type="component" value="Unassembled WGS sequence"/>
</dbReference>
<dbReference type="RefSeq" id="XP_019025810.1">
    <property type="nucleotide sequence ID" value="XM_019169640.1"/>
</dbReference>
<accession>A0A0E9NQ19</accession>
<comment type="caution">
    <text evidence="5">The sequence shown here is derived from an EMBL/GenBank/DDBJ whole genome shotgun (WGS) entry which is preliminary data.</text>
</comment>
<evidence type="ECO:0000259" key="4">
    <source>
        <dbReference type="Pfam" id="PF01765"/>
    </source>
</evidence>
<dbReference type="OMA" id="FNPMNNG"/>
<dbReference type="PANTHER" id="PTHR20982:SF3">
    <property type="entry name" value="MITOCHONDRIAL RIBOSOME RECYCLING FACTOR PSEUDO 1"/>
    <property type="match status" value="1"/>
</dbReference>
<evidence type="ECO:0000256" key="3">
    <source>
        <dbReference type="ARBA" id="ARBA00024909"/>
    </source>
</evidence>
<evidence type="ECO:0000313" key="5">
    <source>
        <dbReference type="EMBL" id="GAO51929.1"/>
    </source>
</evidence>
<dbReference type="STRING" id="698492.A0A0E9NQ19"/>
<dbReference type="Pfam" id="PF01765">
    <property type="entry name" value="RRF"/>
    <property type="match status" value="1"/>
</dbReference>
<gene>
    <name evidence="5" type="ORF">G7K_6017-t1</name>
</gene>
<keyword evidence="2" id="KW-0648">Protein biosynthesis</keyword>
<dbReference type="SUPFAM" id="SSF55194">
    <property type="entry name" value="Ribosome recycling factor, RRF"/>
    <property type="match status" value="1"/>
</dbReference>
<dbReference type="PANTHER" id="PTHR20982">
    <property type="entry name" value="RIBOSOME RECYCLING FACTOR"/>
    <property type="match status" value="1"/>
</dbReference>
<evidence type="ECO:0000256" key="1">
    <source>
        <dbReference type="ARBA" id="ARBA00005912"/>
    </source>
</evidence>
<dbReference type="InterPro" id="IPR036191">
    <property type="entry name" value="RRF_sf"/>
</dbReference>
<dbReference type="GO" id="GO:0005739">
    <property type="term" value="C:mitochondrion"/>
    <property type="evidence" value="ECO:0007669"/>
    <property type="project" value="TreeGrafter"/>
</dbReference>
<organism evidence="5 6">
    <name type="scientific">Saitoella complicata (strain BCRC 22490 / CBS 7301 / JCM 7358 / NBRC 10748 / NRRL Y-17804)</name>
    <dbReference type="NCBI Taxonomy" id="698492"/>
    <lineage>
        <taxon>Eukaryota</taxon>
        <taxon>Fungi</taxon>
        <taxon>Dikarya</taxon>
        <taxon>Ascomycota</taxon>
        <taxon>Taphrinomycotina</taxon>
        <taxon>Taphrinomycotina incertae sedis</taxon>
        <taxon>Saitoella</taxon>
    </lineage>
</organism>
<dbReference type="Gene3D" id="1.10.132.20">
    <property type="entry name" value="Ribosome-recycling factor"/>
    <property type="match status" value="1"/>
</dbReference>
<name>A0A0E9NQ19_SAICN</name>
<dbReference type="InterPro" id="IPR023584">
    <property type="entry name" value="Ribosome_recyc_fac_dom"/>
</dbReference>
<protein>
    <recommendedName>
        <fullName evidence="4">Ribosome recycling factor domain-containing protein</fullName>
    </recommendedName>
</protein>
<keyword evidence="6" id="KW-1185">Reference proteome</keyword>
<evidence type="ECO:0000313" key="6">
    <source>
        <dbReference type="Proteomes" id="UP000033140"/>
    </source>
</evidence>
<proteinExistence type="inferred from homology"/>
<dbReference type="AlphaFoldDB" id="A0A0E9NQ19"/>
<dbReference type="OrthoDB" id="407355at2759"/>
<reference evidence="5 6" key="1">
    <citation type="journal article" date="2011" name="J. Gen. Appl. Microbiol.">
        <title>Draft genome sequencing of the enigmatic yeast Saitoella complicata.</title>
        <authorList>
            <person name="Nishida H."/>
            <person name="Hamamoto M."/>
            <person name="Sugiyama J."/>
        </authorList>
    </citation>
    <scope>NUCLEOTIDE SEQUENCE [LARGE SCALE GENOMIC DNA]</scope>
    <source>
        <strain evidence="5 6">NRRL Y-17804</strain>
    </source>
</reference>
<dbReference type="GO" id="GO:0043023">
    <property type="term" value="F:ribosomal large subunit binding"/>
    <property type="evidence" value="ECO:0007669"/>
    <property type="project" value="TreeGrafter"/>
</dbReference>
<dbReference type="EMBL" id="BACD03000055">
    <property type="protein sequence ID" value="GAO51929.1"/>
    <property type="molecule type" value="Genomic_DNA"/>
</dbReference>
<reference evidence="5 6" key="2">
    <citation type="journal article" date="2014" name="J. Gen. Appl. Microbiol.">
        <title>The early diverging ascomycetous budding yeast Saitoella complicata has three histone deacetylases belonging to the Clr6, Hos2, and Rpd3 lineages.</title>
        <authorList>
            <person name="Nishida H."/>
            <person name="Matsumoto T."/>
            <person name="Kondo S."/>
            <person name="Hamamoto M."/>
            <person name="Yoshikawa H."/>
        </authorList>
    </citation>
    <scope>NUCLEOTIDE SEQUENCE [LARGE SCALE GENOMIC DNA]</scope>
    <source>
        <strain evidence="5 6">NRRL Y-17804</strain>
    </source>
</reference>
<comment type="function">
    <text evidence="3">Necessary for protein synthesis in mitochondria. Functions as a ribosome recycling factor in mitochondria.</text>
</comment>
<feature type="domain" description="Ribosome recycling factor" evidence="4">
    <location>
        <begin position="88"/>
        <end position="250"/>
    </location>
</feature>
<dbReference type="GO" id="GO:0006412">
    <property type="term" value="P:translation"/>
    <property type="evidence" value="ECO:0007669"/>
    <property type="project" value="UniProtKB-KW"/>
</dbReference>
<comment type="similarity">
    <text evidence="1">Belongs to the RRF family.</text>
</comment>